<dbReference type="Gene3D" id="3.40.50.300">
    <property type="entry name" value="P-loop containing nucleotide triphosphate hydrolases"/>
    <property type="match status" value="1"/>
</dbReference>
<keyword evidence="1" id="KW-0813">Transport</keyword>
<dbReference type="SMART" id="SM00382">
    <property type="entry name" value="AAA"/>
    <property type="match status" value="1"/>
</dbReference>
<dbReference type="EMBL" id="MGHL01000006">
    <property type="protein sequence ID" value="OGM70219.1"/>
    <property type="molecule type" value="Genomic_DNA"/>
</dbReference>
<evidence type="ECO:0000256" key="2">
    <source>
        <dbReference type="ARBA" id="ARBA00022741"/>
    </source>
</evidence>
<gene>
    <name evidence="5" type="ORF">A2975_04060</name>
</gene>
<proteinExistence type="predicted"/>
<dbReference type="GO" id="GO:0016887">
    <property type="term" value="F:ATP hydrolysis activity"/>
    <property type="evidence" value="ECO:0007669"/>
    <property type="project" value="InterPro"/>
</dbReference>
<evidence type="ECO:0000313" key="5">
    <source>
        <dbReference type="EMBL" id="OGM70219.1"/>
    </source>
</evidence>
<keyword evidence="3" id="KW-0067">ATP-binding</keyword>
<dbReference type="PROSITE" id="PS50893">
    <property type="entry name" value="ABC_TRANSPORTER_2"/>
    <property type="match status" value="1"/>
</dbReference>
<dbReference type="InterPro" id="IPR003439">
    <property type="entry name" value="ABC_transporter-like_ATP-bd"/>
</dbReference>
<dbReference type="Pfam" id="PF00005">
    <property type="entry name" value="ABC_tran"/>
    <property type="match status" value="1"/>
</dbReference>
<protein>
    <submittedName>
        <fullName evidence="5">ABC transporter</fullName>
    </submittedName>
</protein>
<dbReference type="InterPro" id="IPR003593">
    <property type="entry name" value="AAA+_ATPase"/>
</dbReference>
<dbReference type="PROSITE" id="PS00211">
    <property type="entry name" value="ABC_TRANSPORTER_1"/>
    <property type="match status" value="1"/>
</dbReference>
<dbReference type="InterPro" id="IPR027417">
    <property type="entry name" value="P-loop_NTPase"/>
</dbReference>
<feature type="domain" description="ABC transporter" evidence="4">
    <location>
        <begin position="11"/>
        <end position="258"/>
    </location>
</feature>
<name>A0A1F8C2X0_9BACT</name>
<comment type="caution">
    <text evidence="5">The sequence shown here is derived from an EMBL/GenBank/DDBJ whole genome shotgun (WGS) entry which is preliminary data.</text>
</comment>
<evidence type="ECO:0000313" key="6">
    <source>
        <dbReference type="Proteomes" id="UP000178429"/>
    </source>
</evidence>
<reference evidence="5 6" key="1">
    <citation type="journal article" date="2016" name="Nat. Commun.">
        <title>Thousands of microbial genomes shed light on interconnected biogeochemical processes in an aquifer system.</title>
        <authorList>
            <person name="Anantharaman K."/>
            <person name="Brown C.T."/>
            <person name="Hug L.A."/>
            <person name="Sharon I."/>
            <person name="Castelle C.J."/>
            <person name="Probst A.J."/>
            <person name="Thomas B.C."/>
            <person name="Singh A."/>
            <person name="Wilkins M.J."/>
            <person name="Karaoz U."/>
            <person name="Brodie E.L."/>
            <person name="Williams K.H."/>
            <person name="Hubbard S.S."/>
            <person name="Banfield J.F."/>
        </authorList>
    </citation>
    <scope>NUCLEOTIDE SEQUENCE [LARGE SCALE GENOMIC DNA]</scope>
</reference>
<sequence>MEKAVVISHLIKNFEVVEKKPGLVGSIKSFVSPTKKTIRALREISLSVDEGELVGFIGPNGAGKTTTLKILSGILYPQSGFVQVLGFTPWDRKPAYLKQISLVMGQKNQLWWDLPAIESFNLNKAIYEIKDSKYNQSLGELVKLLEVEKFLEVPVRRLSLGQRMRMELIAALLHKPKMVFLDEPTIGLDLVAQQKVRDFIVDYNRRHQATILLTSHNMEDLVGIAKRIIIIDQGKILFDGELADIVSQHATDKIIKVTFSKNVNIASLENIGKIKSLRLPQVELVVPRATAAVAASEILQNFPVSDLTIEEESIESIIRDVFKTGVIKKTKLKKTV</sequence>
<dbReference type="InterPro" id="IPR017871">
    <property type="entry name" value="ABC_transporter-like_CS"/>
</dbReference>
<dbReference type="SUPFAM" id="SSF52540">
    <property type="entry name" value="P-loop containing nucleoside triphosphate hydrolases"/>
    <property type="match status" value="1"/>
</dbReference>
<dbReference type="InterPro" id="IPR050763">
    <property type="entry name" value="ABC_transporter_ATP-binding"/>
</dbReference>
<dbReference type="GO" id="GO:0005524">
    <property type="term" value="F:ATP binding"/>
    <property type="evidence" value="ECO:0007669"/>
    <property type="project" value="UniProtKB-KW"/>
</dbReference>
<evidence type="ECO:0000259" key="4">
    <source>
        <dbReference type="PROSITE" id="PS50893"/>
    </source>
</evidence>
<evidence type="ECO:0000256" key="3">
    <source>
        <dbReference type="ARBA" id="ARBA00022840"/>
    </source>
</evidence>
<organism evidence="5 6">
    <name type="scientific">Candidatus Woesebacteria bacterium RIFCSPLOWO2_01_FULL_44_14</name>
    <dbReference type="NCBI Taxonomy" id="1802525"/>
    <lineage>
        <taxon>Bacteria</taxon>
        <taxon>Candidatus Woeseibacteriota</taxon>
    </lineage>
</organism>
<accession>A0A1F8C2X0</accession>
<keyword evidence="2" id="KW-0547">Nucleotide-binding</keyword>
<dbReference type="STRING" id="1802525.A2975_04060"/>
<evidence type="ECO:0000256" key="1">
    <source>
        <dbReference type="ARBA" id="ARBA00022448"/>
    </source>
</evidence>
<dbReference type="AlphaFoldDB" id="A0A1F8C2X0"/>
<dbReference type="Proteomes" id="UP000178429">
    <property type="component" value="Unassembled WGS sequence"/>
</dbReference>
<dbReference type="PANTHER" id="PTHR42711">
    <property type="entry name" value="ABC TRANSPORTER ATP-BINDING PROTEIN"/>
    <property type="match status" value="1"/>
</dbReference>
<dbReference type="PANTHER" id="PTHR42711:SF4">
    <property type="entry name" value="ABC TRANSPORTER RELATED"/>
    <property type="match status" value="1"/>
</dbReference>